<dbReference type="Proteomes" id="UP000031575">
    <property type="component" value="Unassembled WGS sequence"/>
</dbReference>
<feature type="compositionally biased region" description="Basic and acidic residues" evidence="5">
    <location>
        <begin position="101"/>
        <end position="115"/>
    </location>
</feature>
<dbReference type="GO" id="GO:0006511">
    <property type="term" value="P:ubiquitin-dependent protein catabolic process"/>
    <property type="evidence" value="ECO:0007669"/>
    <property type="project" value="TreeGrafter"/>
</dbReference>
<dbReference type="GO" id="GO:0016020">
    <property type="term" value="C:membrane"/>
    <property type="evidence" value="ECO:0007669"/>
    <property type="project" value="UniProtKB-SubCell"/>
</dbReference>
<feature type="compositionally biased region" description="Low complexity" evidence="5">
    <location>
        <begin position="121"/>
        <end position="134"/>
    </location>
</feature>
<dbReference type="GO" id="GO:0007034">
    <property type="term" value="P:vacuolar transport"/>
    <property type="evidence" value="ECO:0007669"/>
    <property type="project" value="InterPro"/>
</dbReference>
<dbReference type="Pfam" id="PF10176">
    <property type="entry name" value="NEDD4_Bsd2"/>
    <property type="match status" value="1"/>
</dbReference>
<organism evidence="6 7">
    <name type="scientific">Sporothrix brasiliensis 5110</name>
    <dbReference type="NCBI Taxonomy" id="1398154"/>
    <lineage>
        <taxon>Eukaryota</taxon>
        <taxon>Fungi</taxon>
        <taxon>Dikarya</taxon>
        <taxon>Ascomycota</taxon>
        <taxon>Pezizomycotina</taxon>
        <taxon>Sordariomycetes</taxon>
        <taxon>Sordariomycetidae</taxon>
        <taxon>Ophiostomatales</taxon>
        <taxon>Ophiostomataceae</taxon>
        <taxon>Sporothrix</taxon>
    </lineage>
</organism>
<evidence type="ECO:0000256" key="1">
    <source>
        <dbReference type="ARBA" id="ARBA00004141"/>
    </source>
</evidence>
<feature type="compositionally biased region" description="Acidic residues" evidence="5">
    <location>
        <begin position="85"/>
        <end position="100"/>
    </location>
</feature>
<dbReference type="PANTHER" id="PTHR13396">
    <property type="entry name" value="NEDD4 FAMILY INTERACTING PROTEIN 1/2"/>
    <property type="match status" value="1"/>
</dbReference>
<dbReference type="PANTHER" id="PTHR13396:SF5">
    <property type="entry name" value="NEDD4 FAMILY INTERACTING PROTEIN"/>
    <property type="match status" value="1"/>
</dbReference>
<dbReference type="InterPro" id="IPR019325">
    <property type="entry name" value="NEDD4/Bsd2"/>
</dbReference>
<dbReference type="AlphaFoldDB" id="A0A0C2J2S2"/>
<keyword evidence="3" id="KW-1133">Transmembrane helix</keyword>
<dbReference type="GeneID" id="63677469"/>
<evidence type="ECO:0000256" key="3">
    <source>
        <dbReference type="ARBA" id="ARBA00022989"/>
    </source>
</evidence>
<feature type="region of interest" description="Disordered" evidence="5">
    <location>
        <begin position="1"/>
        <end position="206"/>
    </location>
</feature>
<feature type="compositionally biased region" description="Basic and acidic residues" evidence="5">
    <location>
        <begin position="1"/>
        <end position="12"/>
    </location>
</feature>
<feature type="compositionally biased region" description="Pro residues" evidence="5">
    <location>
        <begin position="37"/>
        <end position="46"/>
    </location>
</feature>
<feature type="region of interest" description="Disordered" evidence="5">
    <location>
        <begin position="319"/>
        <end position="340"/>
    </location>
</feature>
<evidence type="ECO:0000256" key="5">
    <source>
        <dbReference type="SAM" id="MobiDB-lite"/>
    </source>
</evidence>
<proteinExistence type="predicted"/>
<dbReference type="HOGENOM" id="CLU_041193_0_0_1"/>
<evidence type="ECO:0000313" key="6">
    <source>
        <dbReference type="EMBL" id="KIH93350.1"/>
    </source>
</evidence>
<evidence type="ECO:0000313" key="7">
    <source>
        <dbReference type="Proteomes" id="UP000031575"/>
    </source>
</evidence>
<sequence>MSARYERVHAQEDDYDYDDHDDDRTPGHNDSLFSPNPTIPNSPPPSFRSRTSSQAPTITSGGRRRGTASVHTTNSVVDPALVDAFGDDNDDNSDDDDGADADDRQRLMRSRDALRPMRAPAWMTRSGAAAAAATETEESDSNAAPTPSTSTPSPALAPTRRPAPASGTTPTPTSGRVYGGGIQSDGVFSNLTARPEPGEEKDELPPTYEQAAADVAPPYWETTILAPHLGGPDDVYVDGMPVGSVFSFAWNGMISMSFQIVGFLLTYLLHSTHAAKNGSRAGLGITLIQYGFYVKGSGDASGGAGSGMDAAGAAAAKSSDGYAAPPDPNAHNFDPSTVGTGDVSGGGGSGGIGASLSDIASSEWAAYALMIVGWLILIKSVSDFLRARRHEQLVLQSPDRGLGVAVIAEGENPERVV</sequence>
<keyword evidence="7" id="KW-1185">Reference proteome</keyword>
<evidence type="ECO:0000256" key="2">
    <source>
        <dbReference type="ARBA" id="ARBA00022692"/>
    </source>
</evidence>
<keyword evidence="2" id="KW-0812">Transmembrane</keyword>
<evidence type="ECO:0000256" key="4">
    <source>
        <dbReference type="ARBA" id="ARBA00023136"/>
    </source>
</evidence>
<comment type="subcellular location">
    <subcellularLocation>
        <location evidence="1">Membrane</location>
        <topology evidence="1">Multi-pass membrane protein</topology>
    </subcellularLocation>
</comment>
<dbReference type="GO" id="GO:0005794">
    <property type="term" value="C:Golgi apparatus"/>
    <property type="evidence" value="ECO:0007669"/>
    <property type="project" value="TreeGrafter"/>
</dbReference>
<dbReference type="GO" id="GO:0048471">
    <property type="term" value="C:perinuclear region of cytoplasm"/>
    <property type="evidence" value="ECO:0007669"/>
    <property type="project" value="TreeGrafter"/>
</dbReference>
<feature type="compositionally biased region" description="Low complexity" evidence="5">
    <location>
        <begin position="141"/>
        <end position="176"/>
    </location>
</feature>
<accession>A0A0C2J2S2</accession>
<dbReference type="EMBL" id="AWTV01000005">
    <property type="protein sequence ID" value="KIH93350.1"/>
    <property type="molecule type" value="Genomic_DNA"/>
</dbReference>
<dbReference type="CDD" id="cd22212">
    <property type="entry name" value="NDFIP-like"/>
    <property type="match status" value="1"/>
</dbReference>
<dbReference type="GO" id="GO:0030001">
    <property type="term" value="P:metal ion transport"/>
    <property type="evidence" value="ECO:0007669"/>
    <property type="project" value="InterPro"/>
</dbReference>
<protein>
    <submittedName>
        <fullName evidence="6">Metal homeostatis protein bsd2</fullName>
    </submittedName>
</protein>
<name>A0A0C2J2S2_9PEZI</name>
<dbReference type="GO" id="GO:0031398">
    <property type="term" value="P:positive regulation of protein ubiquitination"/>
    <property type="evidence" value="ECO:0007669"/>
    <property type="project" value="TreeGrafter"/>
</dbReference>
<dbReference type="OrthoDB" id="10003116at2759"/>
<dbReference type="VEuPathDB" id="FungiDB:SPBR_04265"/>
<comment type="caution">
    <text evidence="6">The sequence shown here is derived from an EMBL/GenBank/DDBJ whole genome shotgun (WGS) entry which is preliminary data.</text>
</comment>
<reference evidence="6 7" key="1">
    <citation type="journal article" date="2014" name="BMC Genomics">
        <title>Comparative genomics of the major fungal agents of human and animal Sporotrichosis: Sporothrix schenckii and Sporothrix brasiliensis.</title>
        <authorList>
            <person name="Teixeira M.M."/>
            <person name="de Almeida L.G."/>
            <person name="Kubitschek-Barreira P."/>
            <person name="Alves F.L."/>
            <person name="Kioshima E.S."/>
            <person name="Abadio A.K."/>
            <person name="Fernandes L."/>
            <person name="Derengowski L.S."/>
            <person name="Ferreira K.S."/>
            <person name="Souza R.C."/>
            <person name="Ruiz J.C."/>
            <person name="de Andrade N.C."/>
            <person name="Paes H.C."/>
            <person name="Nicola A.M."/>
            <person name="Albuquerque P."/>
            <person name="Gerber A.L."/>
            <person name="Martins V.P."/>
            <person name="Peconick L.D."/>
            <person name="Neto A.V."/>
            <person name="Chaucanez C.B."/>
            <person name="Silva P.A."/>
            <person name="Cunha O.L."/>
            <person name="de Oliveira F.F."/>
            <person name="dos Santos T.C."/>
            <person name="Barros A.L."/>
            <person name="Soares M.A."/>
            <person name="de Oliveira L.M."/>
            <person name="Marini M.M."/>
            <person name="Villalobos-Duno H."/>
            <person name="Cunha M.M."/>
            <person name="de Hoog S."/>
            <person name="da Silveira J.F."/>
            <person name="Henrissat B."/>
            <person name="Nino-Vega G.A."/>
            <person name="Cisalpino P.S."/>
            <person name="Mora-Montes H.M."/>
            <person name="Almeida S.R."/>
            <person name="Stajich J.E."/>
            <person name="Lopes-Bezerra L.M."/>
            <person name="Vasconcelos A.T."/>
            <person name="Felipe M.S."/>
        </authorList>
    </citation>
    <scope>NUCLEOTIDE SEQUENCE [LARGE SCALE GENOMIC DNA]</scope>
    <source>
        <strain evidence="6 7">5110</strain>
    </source>
</reference>
<dbReference type="RefSeq" id="XP_040621360.1">
    <property type="nucleotide sequence ID" value="XM_040762548.1"/>
</dbReference>
<gene>
    <name evidence="6" type="ORF">SPBR_04265</name>
</gene>
<dbReference type="GO" id="GO:0005783">
    <property type="term" value="C:endoplasmic reticulum"/>
    <property type="evidence" value="ECO:0007669"/>
    <property type="project" value="TreeGrafter"/>
</dbReference>
<keyword evidence="4" id="KW-0472">Membrane</keyword>